<dbReference type="Proteomes" id="UP000681414">
    <property type="component" value="Unassembled WGS sequence"/>
</dbReference>
<proteinExistence type="predicted"/>
<evidence type="ECO:0000313" key="4">
    <source>
        <dbReference type="Proteomes" id="UP000681414"/>
    </source>
</evidence>
<comment type="caution">
    <text evidence="3">The sequence shown here is derived from an EMBL/GenBank/DDBJ whole genome shotgun (WGS) entry which is preliminary data.</text>
</comment>
<dbReference type="InterPro" id="IPR013324">
    <property type="entry name" value="RNA_pol_sigma_r3/r4-like"/>
</dbReference>
<dbReference type="SUPFAM" id="SSF88659">
    <property type="entry name" value="Sigma3 and sigma4 domains of RNA polymerase sigma factors"/>
    <property type="match status" value="1"/>
</dbReference>
<feature type="region of interest" description="Disordered" evidence="1">
    <location>
        <begin position="1"/>
        <end position="20"/>
    </location>
</feature>
<evidence type="ECO:0000313" key="3">
    <source>
        <dbReference type="EMBL" id="MBS4195345.1"/>
    </source>
</evidence>
<evidence type="ECO:0000259" key="2">
    <source>
        <dbReference type="Pfam" id="PF04545"/>
    </source>
</evidence>
<dbReference type="Pfam" id="PF04545">
    <property type="entry name" value="Sigma70_r4"/>
    <property type="match status" value="1"/>
</dbReference>
<keyword evidence="4" id="KW-1185">Reference proteome</keyword>
<organism evidence="3 4">
    <name type="scientific">Lederbergia citri</name>
    <dbReference type="NCBI Taxonomy" id="2833580"/>
    <lineage>
        <taxon>Bacteria</taxon>
        <taxon>Bacillati</taxon>
        <taxon>Bacillota</taxon>
        <taxon>Bacilli</taxon>
        <taxon>Bacillales</taxon>
        <taxon>Bacillaceae</taxon>
        <taxon>Lederbergia</taxon>
    </lineage>
</organism>
<dbReference type="InterPro" id="IPR036388">
    <property type="entry name" value="WH-like_DNA-bd_sf"/>
</dbReference>
<dbReference type="CDD" id="cd06171">
    <property type="entry name" value="Sigma70_r4"/>
    <property type="match status" value="1"/>
</dbReference>
<accession>A0A942TCM5</accession>
<dbReference type="InterPro" id="IPR007630">
    <property type="entry name" value="RNA_pol_sigma70_r4"/>
</dbReference>
<dbReference type="GO" id="GO:0003700">
    <property type="term" value="F:DNA-binding transcription factor activity"/>
    <property type="evidence" value="ECO:0007669"/>
    <property type="project" value="InterPro"/>
</dbReference>
<evidence type="ECO:0000256" key="1">
    <source>
        <dbReference type="SAM" id="MobiDB-lite"/>
    </source>
</evidence>
<name>A0A942TCM5_9BACI</name>
<feature type="domain" description="RNA polymerase sigma-70 region 4" evidence="2">
    <location>
        <begin position="73"/>
        <end position="118"/>
    </location>
</feature>
<protein>
    <submittedName>
        <fullName evidence="3">Sigma-70 family RNA polymerase sigma factor</fullName>
    </submittedName>
</protein>
<dbReference type="Gene3D" id="1.10.10.10">
    <property type="entry name" value="Winged helix-like DNA-binding domain superfamily/Winged helix DNA-binding domain"/>
    <property type="match status" value="1"/>
</dbReference>
<reference evidence="3 4" key="1">
    <citation type="submission" date="2021-05" db="EMBL/GenBank/DDBJ databases">
        <title>Novel Bacillus species.</title>
        <authorList>
            <person name="Liu G."/>
        </authorList>
    </citation>
    <scope>NUCLEOTIDE SEQUENCE [LARGE SCALE GENOMIC DNA]</scope>
    <source>
        <strain evidence="4">FJAT-49780</strain>
    </source>
</reference>
<sequence length="126" mass="14815">MSESQSEEREEKYEPKADIKYGDRRHLGRKLTHFTDDYGAPQVRNSKLGDDRNYELDDVELSADMRKALEHAGLTDRQRQAINLVFFENMTQEATAEAMDVSDRAVRYFLRDGLTKLRRYLMKYTS</sequence>
<gene>
    <name evidence="3" type="ORF">KHA97_09785</name>
</gene>
<dbReference type="AlphaFoldDB" id="A0A942TCM5"/>
<dbReference type="EMBL" id="JAGYPG010000002">
    <property type="protein sequence ID" value="MBS4195345.1"/>
    <property type="molecule type" value="Genomic_DNA"/>
</dbReference>
<dbReference type="GO" id="GO:0006352">
    <property type="term" value="P:DNA-templated transcription initiation"/>
    <property type="evidence" value="ECO:0007669"/>
    <property type="project" value="InterPro"/>
</dbReference>